<dbReference type="PROSITE" id="PS00211">
    <property type="entry name" value="ABC_TRANSPORTER_1"/>
    <property type="match status" value="1"/>
</dbReference>
<dbReference type="GO" id="GO:0005524">
    <property type="term" value="F:ATP binding"/>
    <property type="evidence" value="ECO:0007669"/>
    <property type="project" value="UniProtKB-KW"/>
</dbReference>
<accession>T1ISC9</accession>
<dbReference type="Pfam" id="PF19055">
    <property type="entry name" value="ABC2_membrane_7"/>
    <property type="match status" value="1"/>
</dbReference>
<evidence type="ECO:0000256" key="10">
    <source>
        <dbReference type="SAM" id="Phobius"/>
    </source>
</evidence>
<dbReference type="InterPro" id="IPR043926">
    <property type="entry name" value="ABCG_dom"/>
</dbReference>
<evidence type="ECO:0000256" key="7">
    <source>
        <dbReference type="ARBA" id="ARBA00022989"/>
    </source>
</evidence>
<feature type="transmembrane region" description="Helical" evidence="10">
    <location>
        <begin position="512"/>
        <end position="534"/>
    </location>
</feature>
<feature type="transmembrane region" description="Helical" evidence="10">
    <location>
        <begin position="473"/>
        <end position="491"/>
    </location>
</feature>
<comment type="subcellular location">
    <subcellularLocation>
        <location evidence="1">Membrane</location>
        <topology evidence="1">Multi-pass membrane protein</topology>
    </subcellularLocation>
</comment>
<dbReference type="InterPro" id="IPR017871">
    <property type="entry name" value="ABC_transporter-like_CS"/>
</dbReference>
<reference evidence="12" key="2">
    <citation type="submission" date="2015-02" db="UniProtKB">
        <authorList>
            <consortium name="EnsemblMetazoa"/>
        </authorList>
    </citation>
    <scope>IDENTIFICATION</scope>
</reference>
<dbReference type="AlphaFoldDB" id="T1ISC9"/>
<sequence length="695" mass="78349">MTKGQFLPGNTNWHHQQHHHRAIELVFRDLCVSINKKDILHDVSGIARPGELVAVMGPSGSGKTTLLNALAGRSQNTVHIESGSVSLNGEPLNKQHKRRICYVLQHDIFFPNLTLRETLEYCALLRLPDKMSKKEKLQAVDHIIDVLHLRSCQETIMGDIMNRGLSGGEKKRANIACELLTNPTLMLLDEPTTGLDSSTAFSLIEMLKNLAVRERKSIVLTVHQPSSQIFYKFDKLLLLTEGRVAYFGDAPKVVNFFSSIGLHIPHQHYNPADFILEKVKESPENVAHIVNAAKRLRETGDYVDLRSDHHHSSHEFEPNGDAYPVTTVSLPDEDYSCAVWQNGSVDEGISLTTNKPKDVRVIVDQSKTYNEIVPRADYAPIHREDDDSGTSSWSESTTGSQDDLKEVKWPTSFTTQFQVLTRRNFKTARGKMISKLNCVQTIGLGIVSGIMWFQKSVTERNEIGLEDIRGWMFFSTTYWMLFALFGALITFPQEQEVITKERASGAYRLSSYYMAKMVGELPLTIALPALYHLISYPLLGFHNAESFMALLGFLLLNTLVAQSVGLFIGAACMNIEVSTTISALFTLSTTLFGGYYSKKIHEWLLWARYLSMIHYAYNNMQIAELSLGPPIECPLEHSKFPICNGTANTYIPLEDLLNENDSSMSIWGNLCVLLMFFVVFRLLGYLVLRFLRQPK</sequence>
<protein>
    <recommendedName>
        <fullName evidence="11">ABC transporter domain-containing protein</fullName>
    </recommendedName>
</protein>
<dbReference type="Pfam" id="PF01061">
    <property type="entry name" value="ABC2_membrane"/>
    <property type="match status" value="1"/>
</dbReference>
<dbReference type="CDD" id="cd03213">
    <property type="entry name" value="ABCG_EPDR"/>
    <property type="match status" value="1"/>
</dbReference>
<dbReference type="PhylomeDB" id="T1ISC9"/>
<dbReference type="EnsemblMetazoa" id="SMAR003997-RA">
    <property type="protein sequence ID" value="SMAR003997-PA"/>
    <property type="gene ID" value="SMAR003997"/>
</dbReference>
<dbReference type="GO" id="GO:0016887">
    <property type="term" value="F:ATP hydrolysis activity"/>
    <property type="evidence" value="ECO:0007669"/>
    <property type="project" value="InterPro"/>
</dbReference>
<dbReference type="HOGENOM" id="CLU_000604_57_2_1"/>
<dbReference type="Gene3D" id="3.40.50.300">
    <property type="entry name" value="P-loop containing nucleotide triphosphate hydrolases"/>
    <property type="match status" value="1"/>
</dbReference>
<dbReference type="SUPFAM" id="SSF52540">
    <property type="entry name" value="P-loop containing nucleoside triphosphate hydrolases"/>
    <property type="match status" value="1"/>
</dbReference>
<feature type="domain" description="ABC transporter" evidence="11">
    <location>
        <begin position="25"/>
        <end position="266"/>
    </location>
</feature>
<dbReference type="SMART" id="SM00382">
    <property type="entry name" value="AAA"/>
    <property type="match status" value="1"/>
</dbReference>
<keyword evidence="4 10" id="KW-0812">Transmembrane</keyword>
<keyword evidence="13" id="KW-1185">Reference proteome</keyword>
<feature type="transmembrane region" description="Helical" evidence="10">
    <location>
        <begin position="577"/>
        <end position="596"/>
    </location>
</feature>
<dbReference type="PANTHER" id="PTHR48041">
    <property type="entry name" value="ABC TRANSPORTER G FAMILY MEMBER 28"/>
    <property type="match status" value="1"/>
</dbReference>
<dbReference type="InterPro" id="IPR003593">
    <property type="entry name" value="AAA+_ATPase"/>
</dbReference>
<feature type="transmembrane region" description="Helical" evidence="10">
    <location>
        <begin position="666"/>
        <end position="688"/>
    </location>
</feature>
<comment type="similarity">
    <text evidence="2">Belongs to the ABC transporter superfamily. ABCG family. Eye pigment precursor importer (TC 3.A.1.204) subfamily.</text>
</comment>
<dbReference type="InterPro" id="IPR003439">
    <property type="entry name" value="ABC_transporter-like_ATP-bd"/>
</dbReference>
<feature type="compositionally biased region" description="Low complexity" evidence="9">
    <location>
        <begin position="389"/>
        <end position="400"/>
    </location>
</feature>
<dbReference type="GO" id="GO:0140359">
    <property type="term" value="F:ABC-type transporter activity"/>
    <property type="evidence" value="ECO:0007669"/>
    <property type="project" value="InterPro"/>
</dbReference>
<evidence type="ECO:0000256" key="5">
    <source>
        <dbReference type="ARBA" id="ARBA00022741"/>
    </source>
</evidence>
<dbReference type="InterPro" id="IPR013525">
    <property type="entry name" value="ABC2_TM"/>
</dbReference>
<keyword evidence="8 10" id="KW-0472">Membrane</keyword>
<dbReference type="STRING" id="126957.T1ISC9"/>
<dbReference type="Proteomes" id="UP000014500">
    <property type="component" value="Unassembled WGS sequence"/>
</dbReference>
<dbReference type="PROSITE" id="PS50893">
    <property type="entry name" value="ABC_TRANSPORTER_2"/>
    <property type="match status" value="1"/>
</dbReference>
<dbReference type="GO" id="GO:0005886">
    <property type="term" value="C:plasma membrane"/>
    <property type="evidence" value="ECO:0007669"/>
    <property type="project" value="TreeGrafter"/>
</dbReference>
<dbReference type="FunFam" id="3.40.50.300:FF:001276">
    <property type="entry name" value="Uncharacterized protein, isoform A"/>
    <property type="match status" value="1"/>
</dbReference>
<evidence type="ECO:0000259" key="11">
    <source>
        <dbReference type="PROSITE" id="PS50893"/>
    </source>
</evidence>
<keyword evidence="7 10" id="KW-1133">Transmembrane helix</keyword>
<evidence type="ECO:0000256" key="8">
    <source>
        <dbReference type="ARBA" id="ARBA00023136"/>
    </source>
</evidence>
<evidence type="ECO:0000256" key="3">
    <source>
        <dbReference type="ARBA" id="ARBA00022448"/>
    </source>
</evidence>
<evidence type="ECO:0000313" key="13">
    <source>
        <dbReference type="Proteomes" id="UP000014500"/>
    </source>
</evidence>
<keyword evidence="5" id="KW-0547">Nucleotide-binding</keyword>
<evidence type="ECO:0000313" key="12">
    <source>
        <dbReference type="EnsemblMetazoa" id="SMAR003997-PA"/>
    </source>
</evidence>
<evidence type="ECO:0000256" key="1">
    <source>
        <dbReference type="ARBA" id="ARBA00004141"/>
    </source>
</evidence>
<reference evidence="13" key="1">
    <citation type="submission" date="2011-05" db="EMBL/GenBank/DDBJ databases">
        <authorList>
            <person name="Richards S.R."/>
            <person name="Qu J."/>
            <person name="Jiang H."/>
            <person name="Jhangiani S.N."/>
            <person name="Agravi P."/>
            <person name="Goodspeed R."/>
            <person name="Gross S."/>
            <person name="Mandapat C."/>
            <person name="Jackson L."/>
            <person name="Mathew T."/>
            <person name="Pu L."/>
            <person name="Thornton R."/>
            <person name="Saada N."/>
            <person name="Wilczek-Boney K.B."/>
            <person name="Lee S."/>
            <person name="Kovar C."/>
            <person name="Wu Y."/>
            <person name="Scherer S.E."/>
            <person name="Worley K.C."/>
            <person name="Muzny D.M."/>
            <person name="Gibbs R."/>
        </authorList>
    </citation>
    <scope>NUCLEOTIDE SEQUENCE</scope>
    <source>
        <strain evidence="13">Brora</strain>
    </source>
</reference>
<dbReference type="PANTHER" id="PTHR48041:SF63">
    <property type="entry name" value="EARLY GENE AT 23, ISOFORM C"/>
    <property type="match status" value="1"/>
</dbReference>
<dbReference type="InterPro" id="IPR027417">
    <property type="entry name" value="P-loop_NTPase"/>
</dbReference>
<keyword evidence="6" id="KW-0067">ATP-binding</keyword>
<name>T1ISC9_STRMM</name>
<evidence type="ECO:0000256" key="6">
    <source>
        <dbReference type="ARBA" id="ARBA00022840"/>
    </source>
</evidence>
<dbReference type="InterPro" id="IPR050352">
    <property type="entry name" value="ABCG_transporters"/>
</dbReference>
<dbReference type="Pfam" id="PF00005">
    <property type="entry name" value="ABC_tran"/>
    <property type="match status" value="1"/>
</dbReference>
<evidence type="ECO:0000256" key="4">
    <source>
        <dbReference type="ARBA" id="ARBA00022692"/>
    </source>
</evidence>
<organism evidence="12 13">
    <name type="scientific">Strigamia maritima</name>
    <name type="common">European centipede</name>
    <name type="synonym">Geophilus maritimus</name>
    <dbReference type="NCBI Taxonomy" id="126957"/>
    <lineage>
        <taxon>Eukaryota</taxon>
        <taxon>Metazoa</taxon>
        <taxon>Ecdysozoa</taxon>
        <taxon>Arthropoda</taxon>
        <taxon>Myriapoda</taxon>
        <taxon>Chilopoda</taxon>
        <taxon>Pleurostigmophora</taxon>
        <taxon>Geophilomorpha</taxon>
        <taxon>Linotaeniidae</taxon>
        <taxon>Strigamia</taxon>
    </lineage>
</organism>
<proteinExistence type="inferred from homology"/>
<dbReference type="eggNOG" id="KOG0061">
    <property type="taxonomic scope" value="Eukaryota"/>
</dbReference>
<feature type="transmembrane region" description="Helical" evidence="10">
    <location>
        <begin position="546"/>
        <end position="570"/>
    </location>
</feature>
<dbReference type="OMA" id="NMQIVEF"/>
<dbReference type="EMBL" id="AFFK01018942">
    <property type="status" value="NOT_ANNOTATED_CDS"/>
    <property type="molecule type" value="Genomic_DNA"/>
</dbReference>
<evidence type="ECO:0000256" key="9">
    <source>
        <dbReference type="SAM" id="MobiDB-lite"/>
    </source>
</evidence>
<evidence type="ECO:0000256" key="2">
    <source>
        <dbReference type="ARBA" id="ARBA00005814"/>
    </source>
</evidence>
<keyword evidence="3" id="KW-0813">Transport</keyword>
<feature type="region of interest" description="Disordered" evidence="9">
    <location>
        <begin position="377"/>
        <end position="405"/>
    </location>
</feature>